<sequence>MPRFTALQPMFSGSLCRISRSPGMEAPPPPAHYFSGSLPGTGRVRGTHASFAIPHPHAGLRRTPCRPPEFFR</sequence>
<dbReference type="RefSeq" id="WP_126983124.1">
    <property type="nucleotide sequence ID" value="NZ_CP034670.1"/>
</dbReference>
<evidence type="ECO:0000313" key="1">
    <source>
        <dbReference type="EMBL" id="AZR59593.1"/>
    </source>
</evidence>
<protein>
    <submittedName>
        <fullName evidence="1">Uncharacterized protein</fullName>
    </submittedName>
</protein>
<evidence type="ECO:0000313" key="2">
    <source>
        <dbReference type="Proteomes" id="UP000282435"/>
    </source>
</evidence>
<accession>A0A3S9SJ78</accession>
<dbReference type="Proteomes" id="UP000282435">
    <property type="component" value="Chromosome"/>
</dbReference>
<dbReference type="AlphaFoldDB" id="A0A3S9SJ78"/>
<proteinExistence type="predicted"/>
<organism evidence="1 2">
    <name type="scientific">Eikenella corrodens</name>
    <dbReference type="NCBI Taxonomy" id="539"/>
    <lineage>
        <taxon>Bacteria</taxon>
        <taxon>Pseudomonadati</taxon>
        <taxon>Pseudomonadota</taxon>
        <taxon>Betaproteobacteria</taxon>
        <taxon>Neisseriales</taxon>
        <taxon>Neisseriaceae</taxon>
        <taxon>Eikenella</taxon>
    </lineage>
</organism>
<gene>
    <name evidence="1" type="ORF">ELB75_05880</name>
</gene>
<name>A0A3S9SJ78_EIKCO</name>
<dbReference type="EMBL" id="CP034670">
    <property type="protein sequence ID" value="AZR59593.1"/>
    <property type="molecule type" value="Genomic_DNA"/>
</dbReference>
<reference evidence="1 2" key="1">
    <citation type="submission" date="2018-12" db="EMBL/GenBank/DDBJ databases">
        <title>Genome sequencing of Eikenella corrodens KCOM 3110 (= JS217).</title>
        <authorList>
            <person name="Koo J.-K."/>
            <person name="Park S.-N."/>
            <person name="Lim Y.K."/>
        </authorList>
    </citation>
    <scope>NUCLEOTIDE SEQUENCE [LARGE SCALE GENOMIC DNA]</scope>
    <source>
        <strain evidence="1 2">KCOM 3110</strain>
    </source>
</reference>